<reference evidence="6" key="2">
    <citation type="submission" date="2017-10" db="EMBL/GenBank/DDBJ databases">
        <title>Ladona fulva Genome sequencing and assembly.</title>
        <authorList>
            <person name="Murali S."/>
            <person name="Richards S."/>
            <person name="Bandaranaike D."/>
            <person name="Bellair M."/>
            <person name="Blankenburg K."/>
            <person name="Chao H."/>
            <person name="Dinh H."/>
            <person name="Doddapaneni H."/>
            <person name="Dugan-Rocha S."/>
            <person name="Elkadiri S."/>
            <person name="Gnanaolivu R."/>
            <person name="Hernandez B."/>
            <person name="Skinner E."/>
            <person name="Javaid M."/>
            <person name="Lee S."/>
            <person name="Li M."/>
            <person name="Ming W."/>
            <person name="Munidasa M."/>
            <person name="Muniz J."/>
            <person name="Nguyen L."/>
            <person name="Hughes D."/>
            <person name="Osuji N."/>
            <person name="Pu L.-L."/>
            <person name="Puazo M."/>
            <person name="Qu C."/>
            <person name="Quiroz J."/>
            <person name="Raj R."/>
            <person name="Weissenberger G."/>
            <person name="Xin Y."/>
            <person name="Zou X."/>
            <person name="Han Y."/>
            <person name="Worley K."/>
            <person name="Muzny D."/>
            <person name="Gibbs R."/>
        </authorList>
    </citation>
    <scope>NUCLEOTIDE SEQUENCE</scope>
    <source>
        <strain evidence="6">Sampled in the wild</strain>
    </source>
</reference>
<dbReference type="SMART" id="SM00181">
    <property type="entry name" value="EGF"/>
    <property type="match status" value="2"/>
</dbReference>
<dbReference type="InterPro" id="IPR009030">
    <property type="entry name" value="Growth_fac_rcpt_cys_sf"/>
</dbReference>
<dbReference type="InterPro" id="IPR001881">
    <property type="entry name" value="EGF-like_Ca-bd_dom"/>
</dbReference>
<dbReference type="Pfam" id="PF07645">
    <property type="entry name" value="EGF_CA"/>
    <property type="match status" value="2"/>
</dbReference>
<keyword evidence="3" id="KW-1015">Disulfide bond</keyword>
<dbReference type="GO" id="GO:0005509">
    <property type="term" value="F:calcium ion binding"/>
    <property type="evidence" value="ECO:0007669"/>
    <property type="project" value="InterPro"/>
</dbReference>
<reference evidence="6" key="1">
    <citation type="submission" date="2013-04" db="EMBL/GenBank/DDBJ databases">
        <authorList>
            <person name="Qu J."/>
            <person name="Murali S.C."/>
            <person name="Bandaranaike D."/>
            <person name="Bellair M."/>
            <person name="Blankenburg K."/>
            <person name="Chao H."/>
            <person name="Dinh H."/>
            <person name="Doddapaneni H."/>
            <person name="Downs B."/>
            <person name="Dugan-Rocha S."/>
            <person name="Elkadiri S."/>
            <person name="Gnanaolivu R.D."/>
            <person name="Hernandez B."/>
            <person name="Javaid M."/>
            <person name="Jayaseelan J.C."/>
            <person name="Lee S."/>
            <person name="Li M."/>
            <person name="Ming W."/>
            <person name="Munidasa M."/>
            <person name="Muniz J."/>
            <person name="Nguyen L."/>
            <person name="Ongeri F."/>
            <person name="Osuji N."/>
            <person name="Pu L.-L."/>
            <person name="Puazo M."/>
            <person name="Qu C."/>
            <person name="Quiroz J."/>
            <person name="Raj R."/>
            <person name="Weissenberger G."/>
            <person name="Xin Y."/>
            <person name="Zou X."/>
            <person name="Han Y."/>
            <person name="Richards S."/>
            <person name="Worley K."/>
            <person name="Muzny D."/>
            <person name="Gibbs R."/>
        </authorList>
    </citation>
    <scope>NUCLEOTIDE SEQUENCE</scope>
    <source>
        <strain evidence="6">Sampled in the wild</strain>
    </source>
</reference>
<dbReference type="PROSITE" id="PS00010">
    <property type="entry name" value="ASX_HYDROXYL"/>
    <property type="match status" value="1"/>
</dbReference>
<name>A0A8K0K0J1_LADFU</name>
<dbReference type="SUPFAM" id="SSF57196">
    <property type="entry name" value="EGF/Laminin"/>
    <property type="match status" value="1"/>
</dbReference>
<dbReference type="PROSITE" id="PS50026">
    <property type="entry name" value="EGF_3"/>
    <property type="match status" value="1"/>
</dbReference>
<dbReference type="EMBL" id="KZ308266">
    <property type="protein sequence ID" value="KAG8226081.1"/>
    <property type="molecule type" value="Genomic_DNA"/>
</dbReference>
<dbReference type="SUPFAM" id="SSF57184">
    <property type="entry name" value="Growth factor receptor domain"/>
    <property type="match status" value="1"/>
</dbReference>
<comment type="caution">
    <text evidence="6">The sequence shown here is derived from an EMBL/GenBank/DDBJ whole genome shotgun (WGS) entry which is preliminary data.</text>
</comment>
<sequence>MGSYRCLCPKGFTSKNPGQKCIDVNECISEKKPCSHECHNIEGSFYCSCPKEMNLKSDGLTCENQEISYTSSKIVEKPKITILDLLPDYHVIPLLKTKPPVHFWSITNNDDEIQSILNAKEISKNRSTSGWFDHADYQKCPTGYVSRSGKCEDIDECMSLNRNPKMRHPHQKASPCPLSGQQCINTKGSFHCVEMSCTIGFEEVEVDFAYQNESLRYCLQLCGSEGLPCQEKAEIAEIIVNAIVTVNALRPRLALAQFSVPITAKNEKNQTSTVASTTRTTFHKLDEESASSSKQLLQLFRVRSEGTEGILYSMKEFKLPGLYR</sequence>
<protein>
    <recommendedName>
        <fullName evidence="5">EGF-like domain-containing protein</fullName>
    </recommendedName>
</protein>
<evidence type="ECO:0000313" key="7">
    <source>
        <dbReference type="Proteomes" id="UP000792457"/>
    </source>
</evidence>
<accession>A0A8K0K0J1</accession>
<dbReference type="PANTHER" id="PTHR24034">
    <property type="entry name" value="EGF-LIKE DOMAIN-CONTAINING PROTEIN"/>
    <property type="match status" value="1"/>
</dbReference>
<keyword evidence="2" id="KW-0677">Repeat</keyword>
<dbReference type="AlphaFoldDB" id="A0A8K0K0J1"/>
<evidence type="ECO:0000259" key="5">
    <source>
        <dbReference type="PROSITE" id="PS50026"/>
    </source>
</evidence>
<dbReference type="CDD" id="cd00054">
    <property type="entry name" value="EGF_CA"/>
    <property type="match status" value="2"/>
</dbReference>
<comment type="caution">
    <text evidence="4">Lacks conserved residue(s) required for the propagation of feature annotation.</text>
</comment>
<keyword evidence="7" id="KW-1185">Reference proteome</keyword>
<dbReference type="SMART" id="SM00179">
    <property type="entry name" value="EGF_CA"/>
    <property type="match status" value="2"/>
</dbReference>
<dbReference type="OrthoDB" id="10045365at2759"/>
<dbReference type="Proteomes" id="UP000792457">
    <property type="component" value="Unassembled WGS sequence"/>
</dbReference>
<dbReference type="InterPro" id="IPR000152">
    <property type="entry name" value="EGF-type_Asp/Asn_hydroxyl_site"/>
</dbReference>
<dbReference type="InterPro" id="IPR018097">
    <property type="entry name" value="EGF_Ca-bd_CS"/>
</dbReference>
<dbReference type="InterPro" id="IPR000742">
    <property type="entry name" value="EGF"/>
</dbReference>
<evidence type="ECO:0000256" key="4">
    <source>
        <dbReference type="PROSITE-ProRule" id="PRU00076"/>
    </source>
</evidence>
<evidence type="ECO:0000256" key="1">
    <source>
        <dbReference type="ARBA" id="ARBA00022536"/>
    </source>
</evidence>
<dbReference type="PROSITE" id="PS01187">
    <property type="entry name" value="EGF_CA"/>
    <property type="match status" value="1"/>
</dbReference>
<proteinExistence type="predicted"/>
<organism evidence="6 7">
    <name type="scientific">Ladona fulva</name>
    <name type="common">Scarce chaser dragonfly</name>
    <name type="synonym">Libellula fulva</name>
    <dbReference type="NCBI Taxonomy" id="123851"/>
    <lineage>
        <taxon>Eukaryota</taxon>
        <taxon>Metazoa</taxon>
        <taxon>Ecdysozoa</taxon>
        <taxon>Arthropoda</taxon>
        <taxon>Hexapoda</taxon>
        <taxon>Insecta</taxon>
        <taxon>Pterygota</taxon>
        <taxon>Palaeoptera</taxon>
        <taxon>Odonata</taxon>
        <taxon>Epiprocta</taxon>
        <taxon>Anisoptera</taxon>
        <taxon>Libelluloidea</taxon>
        <taxon>Libellulidae</taxon>
        <taxon>Ladona</taxon>
    </lineage>
</organism>
<keyword evidence="1 4" id="KW-0245">EGF-like domain</keyword>
<evidence type="ECO:0000313" key="6">
    <source>
        <dbReference type="EMBL" id="KAG8226081.1"/>
    </source>
</evidence>
<dbReference type="InterPro" id="IPR049883">
    <property type="entry name" value="NOTCH1_EGF-like"/>
</dbReference>
<dbReference type="InterPro" id="IPR050751">
    <property type="entry name" value="ECM_structural_protein"/>
</dbReference>
<evidence type="ECO:0000256" key="3">
    <source>
        <dbReference type="ARBA" id="ARBA00023157"/>
    </source>
</evidence>
<feature type="domain" description="EGF-like" evidence="5">
    <location>
        <begin position="23"/>
        <end position="63"/>
    </location>
</feature>
<dbReference type="Gene3D" id="2.10.25.10">
    <property type="entry name" value="Laminin"/>
    <property type="match status" value="3"/>
</dbReference>
<gene>
    <name evidence="6" type="ORF">J437_LFUL006388</name>
</gene>
<dbReference type="PANTHER" id="PTHR24034:SF89">
    <property type="entry name" value="COMPLEMENT COMPONENT C1Q RECEPTOR"/>
    <property type="match status" value="1"/>
</dbReference>
<evidence type="ECO:0000256" key="2">
    <source>
        <dbReference type="ARBA" id="ARBA00022737"/>
    </source>
</evidence>